<keyword evidence="2" id="KW-1133">Transmembrane helix</keyword>
<dbReference type="Proteomes" id="UP001589867">
    <property type="component" value="Unassembled WGS sequence"/>
</dbReference>
<feature type="compositionally biased region" description="Polar residues" evidence="1">
    <location>
        <begin position="15"/>
        <end position="35"/>
    </location>
</feature>
<gene>
    <name evidence="3" type="ORF">ACFFIA_21570</name>
</gene>
<keyword evidence="2" id="KW-0812">Transmembrane</keyword>
<evidence type="ECO:0000256" key="1">
    <source>
        <dbReference type="SAM" id="MobiDB-lite"/>
    </source>
</evidence>
<keyword evidence="4" id="KW-1185">Reference proteome</keyword>
<dbReference type="RefSeq" id="WP_377253418.1">
    <property type="nucleotide sequence ID" value="NZ_JBHLUH010000042.1"/>
</dbReference>
<feature type="transmembrane region" description="Helical" evidence="2">
    <location>
        <begin position="51"/>
        <end position="72"/>
    </location>
</feature>
<accession>A0ABV6M6D3</accession>
<evidence type="ECO:0000313" key="4">
    <source>
        <dbReference type="Proteomes" id="UP001589867"/>
    </source>
</evidence>
<proteinExistence type="predicted"/>
<comment type="caution">
    <text evidence="3">The sequence shown here is derived from an EMBL/GenBank/DDBJ whole genome shotgun (WGS) entry which is preliminary data.</text>
</comment>
<feature type="region of interest" description="Disordered" evidence="1">
    <location>
        <begin position="1"/>
        <end position="47"/>
    </location>
</feature>
<protein>
    <submittedName>
        <fullName evidence="3">Uncharacterized protein</fullName>
    </submittedName>
</protein>
<reference evidence="3 4" key="1">
    <citation type="submission" date="2024-09" db="EMBL/GenBank/DDBJ databases">
        <authorList>
            <person name="Sun Q."/>
            <person name="Mori K."/>
        </authorList>
    </citation>
    <scope>NUCLEOTIDE SEQUENCE [LARGE SCALE GENOMIC DNA]</scope>
    <source>
        <strain evidence="3 4">TBRC 3947</strain>
    </source>
</reference>
<dbReference type="EMBL" id="JBHLUH010000042">
    <property type="protein sequence ID" value="MFC0530257.1"/>
    <property type="molecule type" value="Genomic_DNA"/>
</dbReference>
<sequence length="330" mass="36406">MADQHNQPGRDGYNITDSTVYIQNNPPKSSDTSPPQDEVARPPQASGSLPIPVVALGALILFLAIVCTFNACNPHQSPYPTKSDKFPEGAESGAILDETVAKLEQCAREVVLSPSYCPQGIDLSGKDRATKVHWYIHGNPRDGAQIHYSEEDRYFHVLGLVVMTVSYELDGKAEYTEDIVPFWGKVQLTEGKTVWVRFERIPPGDEPKIRKQDPGLTAAGASDSIRAGFQQCANTRRSPMPDNCPVQDYKVNSDEVTWTVDGDPSLNVERTFDQNTGIVHILGNYAMTRKYAISTFLSKKDVVDPISGKYDASFTFDGGKPKLLSIKPRK</sequence>
<organism evidence="3 4">
    <name type="scientific">Phytohabitans kaempferiae</name>
    <dbReference type="NCBI Taxonomy" id="1620943"/>
    <lineage>
        <taxon>Bacteria</taxon>
        <taxon>Bacillati</taxon>
        <taxon>Actinomycetota</taxon>
        <taxon>Actinomycetes</taxon>
        <taxon>Micromonosporales</taxon>
        <taxon>Micromonosporaceae</taxon>
    </lineage>
</organism>
<name>A0ABV6M6D3_9ACTN</name>
<evidence type="ECO:0000313" key="3">
    <source>
        <dbReference type="EMBL" id="MFC0530257.1"/>
    </source>
</evidence>
<evidence type="ECO:0000256" key="2">
    <source>
        <dbReference type="SAM" id="Phobius"/>
    </source>
</evidence>
<keyword evidence="2" id="KW-0472">Membrane</keyword>